<name>A0ABR7R9R5_9PROT</name>
<evidence type="ECO:0008006" key="3">
    <source>
        <dbReference type="Google" id="ProtNLM"/>
    </source>
</evidence>
<comment type="caution">
    <text evidence="1">The sequence shown here is derived from an EMBL/GenBank/DDBJ whole genome shotgun (WGS) entry which is preliminary data.</text>
</comment>
<sequence length="155" mass="16079">MALTTAMGRDDAAFSTPVYAASETALTAAGAGDNTEITTAQLDLQTQFGTRRFTSLTLVLTALATLSANKALDLKAVRFQHSDDATTWEDVKPGVTALTLTSTTAGTVTGAADLGCNLAETKRYLRAKFTPDLSHTGTDTAKVGVAYVLSGASEI</sequence>
<keyword evidence="2" id="KW-1185">Reference proteome</keyword>
<reference evidence="1 2" key="1">
    <citation type="journal article" date="2009" name="Int. J. Syst. Evol. Microbiol.">
        <title>Transfer of Teichococcus ludipueritiae and Muricoccus roseus to the genus Roseomonas, as Roseomonas ludipueritiae comb. nov. and Roseomonas rosea comb. nov., respectively, and emended description of the genus Roseomonas.</title>
        <authorList>
            <person name="Sanchez-Porro C."/>
            <person name="Gallego V."/>
            <person name="Busse H.J."/>
            <person name="Kampfer P."/>
            <person name="Ventosa A."/>
        </authorList>
    </citation>
    <scope>NUCLEOTIDE SEQUENCE [LARGE SCALE GENOMIC DNA]</scope>
    <source>
        <strain evidence="1 2">DSM 14915</strain>
    </source>
</reference>
<organism evidence="1 2">
    <name type="scientific">Pseudoroseomonas ludipueritiae</name>
    <dbReference type="NCBI Taxonomy" id="198093"/>
    <lineage>
        <taxon>Bacteria</taxon>
        <taxon>Pseudomonadati</taxon>
        <taxon>Pseudomonadota</taxon>
        <taxon>Alphaproteobacteria</taxon>
        <taxon>Acetobacterales</taxon>
        <taxon>Acetobacteraceae</taxon>
        <taxon>Pseudoroseomonas</taxon>
    </lineage>
</organism>
<evidence type="ECO:0000313" key="2">
    <source>
        <dbReference type="Proteomes" id="UP000603940"/>
    </source>
</evidence>
<evidence type="ECO:0000313" key="1">
    <source>
        <dbReference type="EMBL" id="MBC9178564.1"/>
    </source>
</evidence>
<gene>
    <name evidence="1" type="ORF">IBL25_16585</name>
</gene>
<protein>
    <recommendedName>
        <fullName evidence="3">DNRLRE domain-containing protein</fullName>
    </recommendedName>
</protein>
<dbReference type="EMBL" id="JACTUZ010000084">
    <property type="protein sequence ID" value="MBC9178564.1"/>
    <property type="molecule type" value="Genomic_DNA"/>
</dbReference>
<proteinExistence type="predicted"/>
<accession>A0ABR7R9R5</accession>
<dbReference type="RefSeq" id="WP_187779654.1">
    <property type="nucleotide sequence ID" value="NZ_JACTUZ010000084.1"/>
</dbReference>
<dbReference type="Proteomes" id="UP000603940">
    <property type="component" value="Unassembled WGS sequence"/>
</dbReference>